<sequence>MRSTVQLSVSEVTSDIIKQILDWHKPHREAMLGLYNRYLGSGLPIQSRQLPDPKKPNNKIPNDYRGYIINQVVGYLWGQPISYSIDSRKYDETKAKEYHDRLSRFNALNTIDDLDSELGKIMSICGYAARLLYIDKNGEERAMNIFPWEAVFIEDGGEITHAIRYYKVKDLENNEYTKVEWYDSKNVTFFIEDDGVFVMDSEGSQPHLFDYVPLIRFQNNDEEQGDFEKVEALIDAYDKIISDSVNEIETFANAYMAFKGVQIDKETIETMKQTGGIEIDKEGDVFFITKNINDTFVENNKKTLNENIHKFSASVDMSDEKFSGGAQTGESRKWKLVALENKAGTKARKFGKGLREQFKVLCSAWKKKNIDIDYLDIFWEFKRNIPIDLAYVAEFASRMKGIHSDHTLLSQIPYIDDVNYELELMKQEQEEMIDLDSFTNDTTNQDDAENQESELV</sequence>
<dbReference type="PATRIC" id="fig|1422.18.peg.2550"/>
<dbReference type="InterPro" id="IPR006428">
    <property type="entry name" value="Portal_SPP1-type"/>
</dbReference>
<comment type="caution">
    <text evidence="2">The sequence shown here is derived from an EMBL/GenBank/DDBJ whole genome shotgun (WGS) entry which is preliminary data.</text>
</comment>
<dbReference type="AlphaFoldDB" id="A0A150MUN7"/>
<feature type="compositionally biased region" description="Acidic residues" evidence="1">
    <location>
        <begin position="444"/>
        <end position="456"/>
    </location>
</feature>
<gene>
    <name evidence="2" type="ORF">B4109_3062</name>
</gene>
<reference evidence="2 3" key="1">
    <citation type="submission" date="2016-01" db="EMBL/GenBank/DDBJ databases">
        <title>Draft Genome Sequences of Seven Thermophilic Sporeformers Isolated from Foods.</title>
        <authorList>
            <person name="Berendsen E.M."/>
            <person name="Wells-Bennik M.H."/>
            <person name="Krawcyk A.O."/>
            <person name="De Jong A."/>
            <person name="Holsappel S."/>
            <person name="Eijlander R.T."/>
            <person name="Kuipers O.P."/>
        </authorList>
    </citation>
    <scope>NUCLEOTIDE SEQUENCE [LARGE SCALE GENOMIC DNA]</scope>
    <source>
        <strain evidence="2 3">B4109</strain>
    </source>
</reference>
<dbReference type="InterPro" id="IPR021145">
    <property type="entry name" value="Portal_protein_SPP1_Gp6-like"/>
</dbReference>
<evidence type="ECO:0000313" key="3">
    <source>
        <dbReference type="Proteomes" id="UP000075424"/>
    </source>
</evidence>
<dbReference type="Pfam" id="PF05133">
    <property type="entry name" value="SPP1_portal"/>
    <property type="match status" value="1"/>
</dbReference>
<feature type="region of interest" description="Disordered" evidence="1">
    <location>
        <begin position="436"/>
        <end position="456"/>
    </location>
</feature>
<evidence type="ECO:0008006" key="4">
    <source>
        <dbReference type="Google" id="ProtNLM"/>
    </source>
</evidence>
<dbReference type="Proteomes" id="UP000075424">
    <property type="component" value="Unassembled WGS sequence"/>
</dbReference>
<name>A0A150MUN7_GEOSE</name>
<dbReference type="NCBIfam" id="TIGR01538">
    <property type="entry name" value="portal_SPP1"/>
    <property type="match status" value="1"/>
</dbReference>
<organism evidence="2 3">
    <name type="scientific">Geobacillus stearothermophilus</name>
    <name type="common">Bacillus stearothermophilus</name>
    <dbReference type="NCBI Taxonomy" id="1422"/>
    <lineage>
        <taxon>Bacteria</taxon>
        <taxon>Bacillati</taxon>
        <taxon>Bacillota</taxon>
        <taxon>Bacilli</taxon>
        <taxon>Bacillales</taxon>
        <taxon>Anoxybacillaceae</taxon>
        <taxon>Geobacillus</taxon>
    </lineage>
</organism>
<evidence type="ECO:0000313" key="2">
    <source>
        <dbReference type="EMBL" id="KYD28161.1"/>
    </source>
</evidence>
<protein>
    <recommendedName>
        <fullName evidence="4">Phage portal protein</fullName>
    </recommendedName>
</protein>
<accession>A0A150MUN7</accession>
<dbReference type="EMBL" id="LQYV01000031">
    <property type="protein sequence ID" value="KYD28161.1"/>
    <property type="molecule type" value="Genomic_DNA"/>
</dbReference>
<evidence type="ECO:0000256" key="1">
    <source>
        <dbReference type="SAM" id="MobiDB-lite"/>
    </source>
</evidence>
<proteinExistence type="predicted"/>
<dbReference type="RefSeq" id="WP_081107413.1">
    <property type="nucleotide sequence ID" value="NZ_LQYV01000031.1"/>
</dbReference>